<dbReference type="GO" id="GO:2000344">
    <property type="term" value="P:positive regulation of acrosome reaction"/>
    <property type="evidence" value="ECO:0007669"/>
    <property type="project" value="TreeGrafter"/>
</dbReference>
<sequence length="362" mass="40332">MGSGRLLLMLVAAAVAQNEVSVDCGGDSVTVRWRLNSHQKLDPSRALLGDCPPNATESGDTLLFSVSLRTCGFSRKVTLNRVTYSNLLTYERSPVLPFLSHAVQCVYELPVSSTEEEEEDDDDGAVTFSLEFMNSDFSAPAPALHFRLGSALPVRATVESRSHRPLWIYMESCMASTDADISRAAHVHPIITNAGCLMESKWGNSSFLRRRRPAEMRLYLQAFKFAVGQNIFLLCDLEAWDVQRMDRRACHYIQQQRRWELLDDPSQSYICSSCDTSFFQKTDPVSGVSARKVLGPFVIEESPDTQTSAERGPSDSPVWLIVVSVVAVLGTVAGVLAVSYYLCFWRGGRMGYRPSRDLLSKY</sequence>
<dbReference type="PROSITE" id="PS51034">
    <property type="entry name" value="ZP_2"/>
    <property type="match status" value="1"/>
</dbReference>
<dbReference type="Gene3D" id="2.60.40.4100">
    <property type="entry name" value="Zona pellucida, ZP-C domain"/>
    <property type="match status" value="1"/>
</dbReference>
<dbReference type="FunFam" id="2.60.40.4100:FF:000002">
    <property type="entry name" value="Zona pellucida sperm-binding protein 3"/>
    <property type="match status" value="1"/>
</dbReference>
<feature type="chain" id="PRO_5027745580" evidence="3">
    <location>
        <begin position="17"/>
        <end position="362"/>
    </location>
</feature>
<dbReference type="GO" id="GO:0031012">
    <property type="term" value="C:extracellular matrix"/>
    <property type="evidence" value="ECO:0007669"/>
    <property type="project" value="TreeGrafter"/>
</dbReference>
<dbReference type="GeneID" id="113048741"/>
<name>A0A6P6K3B4_CARAU</name>
<keyword evidence="2" id="KW-0472">Membrane</keyword>
<feature type="signal peptide" evidence="3">
    <location>
        <begin position="1"/>
        <end position="16"/>
    </location>
</feature>
<dbReference type="InterPro" id="IPR001507">
    <property type="entry name" value="ZP_dom"/>
</dbReference>
<keyword evidence="3" id="KW-0732">Signal</keyword>
<evidence type="ECO:0000256" key="1">
    <source>
        <dbReference type="ARBA" id="ARBA00023157"/>
    </source>
</evidence>
<dbReference type="PANTHER" id="PTHR11576">
    <property type="entry name" value="ZONA PELLUCIDA SPERM-BINDING PROTEIN 3"/>
    <property type="match status" value="1"/>
</dbReference>
<organism evidence="5 6">
    <name type="scientific">Carassius auratus</name>
    <name type="common">Goldfish</name>
    <dbReference type="NCBI Taxonomy" id="7957"/>
    <lineage>
        <taxon>Eukaryota</taxon>
        <taxon>Metazoa</taxon>
        <taxon>Chordata</taxon>
        <taxon>Craniata</taxon>
        <taxon>Vertebrata</taxon>
        <taxon>Euteleostomi</taxon>
        <taxon>Actinopterygii</taxon>
        <taxon>Neopterygii</taxon>
        <taxon>Teleostei</taxon>
        <taxon>Ostariophysi</taxon>
        <taxon>Cypriniformes</taxon>
        <taxon>Cyprinidae</taxon>
        <taxon>Cyprininae</taxon>
        <taxon>Carassius</taxon>
    </lineage>
</organism>
<dbReference type="SMART" id="SM00241">
    <property type="entry name" value="ZP"/>
    <property type="match status" value="1"/>
</dbReference>
<evidence type="ECO:0000313" key="5">
    <source>
        <dbReference type="Proteomes" id="UP000515129"/>
    </source>
</evidence>
<keyword evidence="1" id="KW-1015">Disulfide bond</keyword>
<evidence type="ECO:0000256" key="3">
    <source>
        <dbReference type="SAM" id="SignalP"/>
    </source>
</evidence>
<dbReference type="PANTHER" id="PTHR11576:SF3">
    <property type="entry name" value="SI:CH211-14A17.6-RELATED"/>
    <property type="match status" value="1"/>
</dbReference>
<dbReference type="Pfam" id="PF23344">
    <property type="entry name" value="ZP-N"/>
    <property type="match status" value="1"/>
</dbReference>
<dbReference type="GO" id="GO:0035803">
    <property type="term" value="P:egg coat formation"/>
    <property type="evidence" value="ECO:0007669"/>
    <property type="project" value="TreeGrafter"/>
</dbReference>
<dbReference type="InterPro" id="IPR055355">
    <property type="entry name" value="ZP-C"/>
</dbReference>
<dbReference type="InterPro" id="IPR055356">
    <property type="entry name" value="ZP-N"/>
</dbReference>
<keyword evidence="5" id="KW-1185">Reference proteome</keyword>
<dbReference type="AlphaFoldDB" id="A0A6P6K3B4"/>
<proteinExistence type="predicted"/>
<dbReference type="Proteomes" id="UP000515129">
    <property type="component" value="Chromosome 30"/>
</dbReference>
<evidence type="ECO:0000313" key="6">
    <source>
        <dbReference type="RefSeq" id="XP_026066350.1"/>
    </source>
</evidence>
<dbReference type="OrthoDB" id="9928644at2759"/>
<dbReference type="GO" id="GO:0007339">
    <property type="term" value="P:binding of sperm to zona pellucida"/>
    <property type="evidence" value="ECO:0007669"/>
    <property type="project" value="TreeGrafter"/>
</dbReference>
<feature type="domain" description="ZP" evidence="4">
    <location>
        <begin position="23"/>
        <end position="257"/>
    </location>
</feature>
<protein>
    <submittedName>
        <fullName evidence="6">Uncharacterized protein LOC113048741 isoform X1</fullName>
    </submittedName>
</protein>
<dbReference type="KEGG" id="caua:113048741"/>
<dbReference type="RefSeq" id="XP_026066350.1">
    <property type="nucleotide sequence ID" value="XM_026210565.1"/>
</dbReference>
<dbReference type="InterPro" id="IPR042235">
    <property type="entry name" value="ZP-C_dom"/>
</dbReference>
<accession>A0A6P6K3B4</accession>
<feature type="transmembrane region" description="Helical" evidence="2">
    <location>
        <begin position="318"/>
        <end position="343"/>
    </location>
</feature>
<dbReference type="Gene3D" id="2.60.40.3210">
    <property type="entry name" value="Zona pellucida, ZP-N domain"/>
    <property type="match status" value="1"/>
</dbReference>
<evidence type="ECO:0000259" key="4">
    <source>
        <dbReference type="PROSITE" id="PS51034"/>
    </source>
</evidence>
<reference evidence="6" key="1">
    <citation type="submission" date="2025-08" db="UniProtKB">
        <authorList>
            <consortium name="RefSeq"/>
        </authorList>
    </citation>
    <scope>IDENTIFICATION</scope>
    <source>
        <strain evidence="6">Wakin</strain>
        <tissue evidence="6">Muscle</tissue>
    </source>
</reference>
<keyword evidence="2" id="KW-1133">Transmembrane helix</keyword>
<gene>
    <name evidence="6" type="primary">LOC113048741</name>
</gene>
<keyword evidence="2" id="KW-0812">Transmembrane</keyword>
<dbReference type="GO" id="GO:0032190">
    <property type="term" value="F:acrosin binding"/>
    <property type="evidence" value="ECO:0007669"/>
    <property type="project" value="TreeGrafter"/>
</dbReference>
<dbReference type="Pfam" id="PF00100">
    <property type="entry name" value="Zona_pellucida"/>
    <property type="match status" value="1"/>
</dbReference>
<evidence type="ECO:0000256" key="2">
    <source>
        <dbReference type="SAM" id="Phobius"/>
    </source>
</evidence>